<gene>
    <name evidence="2" type="ORF">HMPREF9448_00961</name>
</gene>
<evidence type="ECO:0000256" key="1">
    <source>
        <dbReference type="SAM" id="SignalP"/>
    </source>
</evidence>
<feature type="signal peptide" evidence="1">
    <location>
        <begin position="1"/>
        <end position="21"/>
    </location>
</feature>
<dbReference type="eggNOG" id="ENOG5033VXQ">
    <property type="taxonomic scope" value="Bacteria"/>
</dbReference>
<dbReference type="HOGENOM" id="CLU_625091_0_0_10"/>
<accession>K0XN01</accession>
<dbReference type="GeneID" id="77848265"/>
<dbReference type="Proteomes" id="UP000006044">
    <property type="component" value="Unassembled WGS sequence"/>
</dbReference>
<dbReference type="STRING" id="742726.HMPREF9448_00961"/>
<comment type="caution">
    <text evidence="2">The sequence shown here is derived from an EMBL/GenBank/DDBJ whole genome shotgun (WGS) entry which is preliminary data.</text>
</comment>
<protein>
    <recommendedName>
        <fullName evidence="4">Por secretion system C-terminal sorting domain-containing protein</fullName>
    </recommendedName>
</protein>
<evidence type="ECO:0000313" key="3">
    <source>
        <dbReference type="Proteomes" id="UP000006044"/>
    </source>
</evidence>
<keyword evidence="1" id="KW-0732">Signal</keyword>
<dbReference type="OrthoDB" id="9800174at2"/>
<evidence type="ECO:0000313" key="2">
    <source>
        <dbReference type="EMBL" id="EJZ65230.1"/>
    </source>
</evidence>
<feature type="chain" id="PRO_5003844959" description="Por secretion system C-terminal sorting domain-containing protein" evidence="1">
    <location>
        <begin position="22"/>
        <end position="438"/>
    </location>
</feature>
<sequence length="438" mass="49002">MKKIFNLVAVGMVLASVNVNAQTYVNEMTQADVERDCYIEGGSALFNDAADAYYGDGSYVQKSSASTPTAFIFNRDIWGNKNLTGFIVNVLVPNDRMDFDQFIKIEYSTDELNYQEVPDMKVEKSYDAVLGNNYWIDVWYQGALPEGVKEIKVTMVANEEVANWIPCYRRTEIFYEGGDSYEYVKPPYLMIVPTEFSVDFETENYSIDMAGSQNASSTIEVVDNPKKDAVNGSDKVLKIVQDPTDPNWGWDNADWFGVAIGLLSGEEEQLTEITETDGRYLHFSILRNENSVFGMETWGGTCSYKNQEIPFTGSENWQEVVIDLEEYIGSTFKQFYFSPNEKFGTDNVAVAETTYLDNIYISDVATSSGIADNVVSTSKVWGGKGALYVEGEAGEMSVYSVSGMEIGKYALNGFLQIDIERGIYLVKIGDTTSKIVVY</sequence>
<keyword evidence="3" id="KW-1185">Reference proteome</keyword>
<name>K0XN01_9BACT</name>
<dbReference type="AlphaFoldDB" id="K0XN01"/>
<proteinExistence type="predicted"/>
<reference evidence="2 3" key="1">
    <citation type="submission" date="2012-08" db="EMBL/GenBank/DDBJ databases">
        <title>The Genome Sequence of Barnesiella intestinihominis YIT 11860.</title>
        <authorList>
            <consortium name="The Broad Institute Genome Sequencing Platform"/>
            <person name="Earl A."/>
            <person name="Ward D."/>
            <person name="Feldgarden M."/>
            <person name="Gevers D."/>
            <person name="Morotomi M."/>
            <person name="Walker B."/>
            <person name="Young S.K."/>
            <person name="Zeng Q."/>
            <person name="Gargeya S."/>
            <person name="Fitzgerald M."/>
            <person name="Haas B."/>
            <person name="Abouelleil A."/>
            <person name="Alvarado L."/>
            <person name="Arachchi H.M."/>
            <person name="Berlin A.M."/>
            <person name="Chapman S.B."/>
            <person name="Goldberg J."/>
            <person name="Griggs A."/>
            <person name="Gujja S."/>
            <person name="Hansen M."/>
            <person name="Howarth C."/>
            <person name="Imamovic A."/>
            <person name="Larimer J."/>
            <person name="McCowen C."/>
            <person name="Montmayeur A."/>
            <person name="Murphy C."/>
            <person name="Neiman D."/>
            <person name="Pearson M."/>
            <person name="Priest M."/>
            <person name="Roberts A."/>
            <person name="Saif S."/>
            <person name="Shea T."/>
            <person name="Sisk P."/>
            <person name="Sykes S."/>
            <person name="Wortman J."/>
            <person name="Nusbaum C."/>
            <person name="Birren B."/>
        </authorList>
    </citation>
    <scope>NUCLEOTIDE SEQUENCE [LARGE SCALE GENOMIC DNA]</scope>
    <source>
        <strain evidence="2 3">YIT 11860</strain>
    </source>
</reference>
<dbReference type="EMBL" id="ADLE01000007">
    <property type="protein sequence ID" value="EJZ65230.1"/>
    <property type="molecule type" value="Genomic_DNA"/>
</dbReference>
<organism evidence="2 3">
    <name type="scientific">Barnesiella intestinihominis YIT 11860</name>
    <dbReference type="NCBI Taxonomy" id="742726"/>
    <lineage>
        <taxon>Bacteria</taxon>
        <taxon>Pseudomonadati</taxon>
        <taxon>Bacteroidota</taxon>
        <taxon>Bacteroidia</taxon>
        <taxon>Bacteroidales</taxon>
        <taxon>Barnesiellaceae</taxon>
        <taxon>Barnesiella</taxon>
    </lineage>
</organism>
<dbReference type="RefSeq" id="WP_008861454.1">
    <property type="nucleotide sequence ID" value="NZ_CAXSYG010000007.1"/>
</dbReference>
<evidence type="ECO:0008006" key="4">
    <source>
        <dbReference type="Google" id="ProtNLM"/>
    </source>
</evidence>